<reference evidence="1" key="1">
    <citation type="journal article" date="2014" name="Front. Microbiol.">
        <title>High frequency of phylogenetically diverse reductive dehalogenase-homologous genes in deep subseafloor sedimentary metagenomes.</title>
        <authorList>
            <person name="Kawai M."/>
            <person name="Futagami T."/>
            <person name="Toyoda A."/>
            <person name="Takaki Y."/>
            <person name="Nishi S."/>
            <person name="Hori S."/>
            <person name="Arai W."/>
            <person name="Tsubouchi T."/>
            <person name="Morono Y."/>
            <person name="Uchiyama I."/>
            <person name="Ito T."/>
            <person name="Fujiyama A."/>
            <person name="Inagaki F."/>
            <person name="Takami H."/>
        </authorList>
    </citation>
    <scope>NUCLEOTIDE SEQUENCE</scope>
    <source>
        <strain evidence="1">Expedition CK06-06</strain>
    </source>
</reference>
<dbReference type="EMBL" id="BARS01046974">
    <property type="protein sequence ID" value="GAG35002.1"/>
    <property type="molecule type" value="Genomic_DNA"/>
</dbReference>
<comment type="caution">
    <text evidence="1">The sequence shown here is derived from an EMBL/GenBank/DDBJ whole genome shotgun (WGS) entry which is preliminary data.</text>
</comment>
<sequence length="62" mass="6820">MKKALLVLMAIVLMGLTACSQSASAEMMQSEKPRNKDPLVSRDDLVTLVDGNSKFAFDLYQV</sequence>
<dbReference type="PROSITE" id="PS51257">
    <property type="entry name" value="PROKAR_LIPOPROTEIN"/>
    <property type="match status" value="1"/>
</dbReference>
<feature type="non-terminal residue" evidence="1">
    <location>
        <position position="62"/>
    </location>
</feature>
<name>X0XI07_9ZZZZ</name>
<evidence type="ECO:0000313" key="1">
    <source>
        <dbReference type="EMBL" id="GAG35002.1"/>
    </source>
</evidence>
<proteinExistence type="predicted"/>
<dbReference type="AlphaFoldDB" id="X0XI07"/>
<protein>
    <submittedName>
        <fullName evidence="1">Uncharacterized protein</fullName>
    </submittedName>
</protein>
<gene>
    <name evidence="1" type="ORF">S01H1_70625</name>
</gene>
<organism evidence="1">
    <name type="scientific">marine sediment metagenome</name>
    <dbReference type="NCBI Taxonomy" id="412755"/>
    <lineage>
        <taxon>unclassified sequences</taxon>
        <taxon>metagenomes</taxon>
        <taxon>ecological metagenomes</taxon>
    </lineage>
</organism>
<accession>X0XI07</accession>